<organism evidence="1 2">
    <name type="scientific">Gigaspora margarita</name>
    <dbReference type="NCBI Taxonomy" id="4874"/>
    <lineage>
        <taxon>Eukaryota</taxon>
        <taxon>Fungi</taxon>
        <taxon>Fungi incertae sedis</taxon>
        <taxon>Mucoromycota</taxon>
        <taxon>Glomeromycotina</taxon>
        <taxon>Glomeromycetes</taxon>
        <taxon>Diversisporales</taxon>
        <taxon>Gigasporaceae</taxon>
        <taxon>Gigaspora</taxon>
    </lineage>
</organism>
<evidence type="ECO:0000313" key="2">
    <source>
        <dbReference type="Proteomes" id="UP000789901"/>
    </source>
</evidence>
<accession>A0ABN7UNB2</accession>
<dbReference type="EMBL" id="CAJVQB010004053">
    <property type="protein sequence ID" value="CAG8625540.1"/>
    <property type="molecule type" value="Genomic_DNA"/>
</dbReference>
<proteinExistence type="predicted"/>
<dbReference type="Proteomes" id="UP000789901">
    <property type="component" value="Unassembled WGS sequence"/>
</dbReference>
<name>A0ABN7UNB2_GIGMA</name>
<gene>
    <name evidence="1" type="ORF">GMARGA_LOCUS8059</name>
</gene>
<reference evidence="1 2" key="1">
    <citation type="submission" date="2021-06" db="EMBL/GenBank/DDBJ databases">
        <authorList>
            <person name="Kallberg Y."/>
            <person name="Tangrot J."/>
            <person name="Rosling A."/>
        </authorList>
    </citation>
    <scope>NUCLEOTIDE SEQUENCE [LARGE SCALE GENOMIC DNA]</scope>
    <source>
        <strain evidence="1 2">120-4 pot B 10/14</strain>
    </source>
</reference>
<evidence type="ECO:0000313" key="1">
    <source>
        <dbReference type="EMBL" id="CAG8625540.1"/>
    </source>
</evidence>
<keyword evidence="2" id="KW-1185">Reference proteome</keyword>
<sequence>MRKIITLGQIETNVYQHNGSRAKKKRADDKKVIAFEKVNNLKDVKKLMIAERTEKNIEGILKKEDTIKNQNPK</sequence>
<protein>
    <submittedName>
        <fullName evidence="1">44941_t:CDS:1</fullName>
    </submittedName>
</protein>
<comment type="caution">
    <text evidence="1">The sequence shown here is derived from an EMBL/GenBank/DDBJ whole genome shotgun (WGS) entry which is preliminary data.</text>
</comment>